<name>A0A7K3RFP4_STRAQ</name>
<accession>A0A7K3RFP4</accession>
<dbReference type="Proteomes" id="UP000470951">
    <property type="component" value="Unassembled WGS sequence"/>
</dbReference>
<dbReference type="AlphaFoldDB" id="A0A7K3RFP4"/>
<gene>
    <name evidence="1" type="ORF">G3I58_24005</name>
</gene>
<sequence length="715" mass="77205">MATETMTAQELTDLRLGTLDAAVTDWETMSKRLKTLSTGDGGGVNAKRLQTEANAADWNGVNATVTKSFVTKTAVEFQDVAGQATSVLGILRDAGAAFKKHKADLRTVIDDVAKRNIYINAKGGAIASVPSGAAAGNGDIPTPSDEELAVAERRVKRVLWEASETDRIAARALRALARNKHDFTGDGPGGLKEADDRQGKADADYWAKRVKESDPSEWSDKEIERFNKTLIDQRDNPGFSERFATTLGADGTMQFWRDIADPGQGKTPEGERAKILGQVQQNLSMSLATASHVDSPAMDAWKKEVIASGGKQFGHEGIMAKPYGFQIMSNLMVKGKFDSAFLDDYGTAIRTFEQSKGSQFNPAAVWGNPGIAAQLDYTGKGGTPGSDPMAGYLKAVSHNPDFATDLFLKQLPDDSDDPNAPTRTMADYLLSEREFYDEDDPFGKGDGAMQSRDALGKALLAAGTGMNPDVPAMVTDYDRTPEQREVLDKSLGLLAGKKDDFPPELRDDMAALLANHGDKVHQSASSLDSGDSTLDYEDLLQVSKQVSRDQDAYGLLMEGVNQAIIADMNAPHEGDPKEELLRAGQTVGFMESARYHALDTDKDDPSWPAKWAYHGAGGAVNFIPVVGDALQRGVDAGAYAWQVEEQARIDDKLAIDKSENFQSRQAYLTALGEEWSRVNPDHKLSATGDEYLRQMDISLAALNGNKSANGTVGSS</sequence>
<evidence type="ECO:0000313" key="2">
    <source>
        <dbReference type="Proteomes" id="UP000470951"/>
    </source>
</evidence>
<reference evidence="1 2" key="1">
    <citation type="submission" date="2020-01" db="EMBL/GenBank/DDBJ databases">
        <title>Insect and environment-associated Actinomycetes.</title>
        <authorList>
            <person name="Currrie C."/>
            <person name="Chevrette M."/>
            <person name="Carlson C."/>
            <person name="Stubbendieck R."/>
            <person name="Wendt-Pienkowski E."/>
        </authorList>
    </citation>
    <scope>NUCLEOTIDE SEQUENCE [LARGE SCALE GENOMIC DNA]</scope>
    <source>
        <strain evidence="1 2">SID7903</strain>
    </source>
</reference>
<dbReference type="RefSeq" id="WP_164219416.1">
    <property type="nucleotide sequence ID" value="NZ_JAAGMS010000265.1"/>
</dbReference>
<evidence type="ECO:0008006" key="3">
    <source>
        <dbReference type="Google" id="ProtNLM"/>
    </source>
</evidence>
<evidence type="ECO:0000313" key="1">
    <source>
        <dbReference type="EMBL" id="NEC01024.1"/>
    </source>
</evidence>
<organism evidence="1 2">
    <name type="scientific">Streptomyces anulatus</name>
    <name type="common">Streptomyces chrysomallus</name>
    <dbReference type="NCBI Taxonomy" id="1892"/>
    <lineage>
        <taxon>Bacteria</taxon>
        <taxon>Bacillati</taxon>
        <taxon>Actinomycetota</taxon>
        <taxon>Actinomycetes</taxon>
        <taxon>Kitasatosporales</taxon>
        <taxon>Streptomycetaceae</taxon>
        <taxon>Streptomyces</taxon>
    </lineage>
</organism>
<comment type="caution">
    <text evidence="1">The sequence shown here is derived from an EMBL/GenBank/DDBJ whole genome shotgun (WGS) entry which is preliminary data.</text>
</comment>
<protein>
    <recommendedName>
        <fullName evidence="3">AG2 protein</fullName>
    </recommendedName>
</protein>
<proteinExistence type="predicted"/>
<dbReference type="EMBL" id="JAAGMS010000265">
    <property type="protein sequence ID" value="NEC01024.1"/>
    <property type="molecule type" value="Genomic_DNA"/>
</dbReference>